<evidence type="ECO:0000256" key="7">
    <source>
        <dbReference type="ARBA" id="ARBA00023136"/>
    </source>
</evidence>
<reference evidence="10" key="1">
    <citation type="submission" date="2025-08" db="UniProtKB">
        <authorList>
            <consortium name="RefSeq"/>
        </authorList>
    </citation>
    <scope>IDENTIFICATION</scope>
    <source>
        <tissue evidence="10">Whole Larva</tissue>
    </source>
</reference>
<evidence type="ECO:0000313" key="10">
    <source>
        <dbReference type="RefSeq" id="XP_017781535.1"/>
    </source>
</evidence>
<evidence type="ECO:0000256" key="3">
    <source>
        <dbReference type="ARBA" id="ARBA00022692"/>
    </source>
</evidence>
<gene>
    <name evidence="10" type="primary">LOC108566246</name>
</gene>
<dbReference type="Proteomes" id="UP000695000">
    <property type="component" value="Unplaced"/>
</dbReference>
<evidence type="ECO:0000256" key="6">
    <source>
        <dbReference type="ARBA" id="ARBA00023128"/>
    </source>
</evidence>
<sequence>MLKFGVKVGVCAGAGYYLSQEGVWGDSTESLKFYNKIKEASKPYVKDLTTQMNIEIPDLPNSDCISYATKQCWNAGVTKTFEFLKDLPEHTCEWTDKGWKAVNGNPEIKKFIDSFTAPPALPEKK</sequence>
<keyword evidence="6 8" id="KW-0496">Mitochondrion</keyword>
<evidence type="ECO:0000256" key="4">
    <source>
        <dbReference type="ARBA" id="ARBA00022792"/>
    </source>
</evidence>
<keyword evidence="4 8" id="KW-0999">Mitochondrion inner membrane</keyword>
<accession>A0ABM1N3Y5</accession>
<dbReference type="PANTHER" id="PTHR31816">
    <property type="entry name" value="MICOS COMPLEX SUBUNIT MIC13"/>
    <property type="match status" value="1"/>
</dbReference>
<keyword evidence="9" id="KW-1185">Reference proteome</keyword>
<proteinExistence type="inferred from homology"/>
<comment type="similarity">
    <text evidence="2 8">Belongs to the MICOS complex subunit Mic13 family.</text>
</comment>
<evidence type="ECO:0000256" key="5">
    <source>
        <dbReference type="ARBA" id="ARBA00022989"/>
    </source>
</evidence>
<protein>
    <recommendedName>
        <fullName evidence="8">MICOS complex subunit MIC13</fullName>
    </recommendedName>
</protein>
<dbReference type="RefSeq" id="XP_017781535.1">
    <property type="nucleotide sequence ID" value="XM_017926046.1"/>
</dbReference>
<evidence type="ECO:0000256" key="8">
    <source>
        <dbReference type="RuleBase" id="RU363009"/>
    </source>
</evidence>
<keyword evidence="5" id="KW-1133">Transmembrane helix</keyword>
<comment type="function">
    <text evidence="8">Component of the MICOS complex, a large protein complex of the mitochondrial inner membrane that plays crucial roles in the maintenance of crista junctions, inner membrane architecture, and formation of contact sites to the outer membrane.</text>
</comment>
<comment type="subunit">
    <text evidence="8">Component of the mitochondrial contact site and cristae organizing system (MICOS) complex.</text>
</comment>
<evidence type="ECO:0000256" key="2">
    <source>
        <dbReference type="ARBA" id="ARBA00006771"/>
    </source>
</evidence>
<comment type="subcellular location">
    <subcellularLocation>
        <location evidence="1 8">Mitochondrion inner membrane</location>
        <topology evidence="1 8">Single-pass membrane protein</topology>
    </subcellularLocation>
</comment>
<evidence type="ECO:0000256" key="1">
    <source>
        <dbReference type="ARBA" id="ARBA00004434"/>
    </source>
</evidence>
<organism evidence="9 10">
    <name type="scientific">Nicrophorus vespilloides</name>
    <name type="common">Boreal carrion beetle</name>
    <dbReference type="NCBI Taxonomy" id="110193"/>
    <lineage>
        <taxon>Eukaryota</taxon>
        <taxon>Metazoa</taxon>
        <taxon>Ecdysozoa</taxon>
        <taxon>Arthropoda</taxon>
        <taxon>Hexapoda</taxon>
        <taxon>Insecta</taxon>
        <taxon>Pterygota</taxon>
        <taxon>Neoptera</taxon>
        <taxon>Endopterygota</taxon>
        <taxon>Coleoptera</taxon>
        <taxon>Polyphaga</taxon>
        <taxon>Staphyliniformia</taxon>
        <taxon>Silphidae</taxon>
        <taxon>Nicrophorinae</taxon>
        <taxon>Nicrophorus</taxon>
    </lineage>
</organism>
<dbReference type="Pfam" id="PF15884">
    <property type="entry name" value="QIL1"/>
    <property type="match status" value="1"/>
</dbReference>
<dbReference type="PANTHER" id="PTHR31816:SF3">
    <property type="entry name" value="MICOS COMPLEX SUBUNIT MIC13"/>
    <property type="match status" value="1"/>
</dbReference>
<name>A0ABM1N3Y5_NICVS</name>
<keyword evidence="3" id="KW-0812">Transmembrane</keyword>
<evidence type="ECO:0000313" key="9">
    <source>
        <dbReference type="Proteomes" id="UP000695000"/>
    </source>
</evidence>
<dbReference type="InterPro" id="IPR026769">
    <property type="entry name" value="Mic13"/>
</dbReference>
<dbReference type="GeneID" id="108566246"/>
<keyword evidence="7" id="KW-0472">Membrane</keyword>